<dbReference type="AlphaFoldDB" id="A0A151IDN8"/>
<reference evidence="2 3" key="1">
    <citation type="submission" date="2016-03" db="EMBL/GenBank/DDBJ databases">
        <title>Cyphomyrmex costatus WGS genome.</title>
        <authorList>
            <person name="Nygaard S."/>
            <person name="Hu H."/>
            <person name="Boomsma J."/>
            <person name="Zhang G."/>
        </authorList>
    </citation>
    <scope>NUCLEOTIDE SEQUENCE [LARGE SCALE GENOMIC DNA]</scope>
    <source>
        <strain evidence="2">MS0001</strain>
        <tissue evidence="2">Whole body</tissue>
    </source>
</reference>
<evidence type="ECO:0000313" key="3">
    <source>
        <dbReference type="Proteomes" id="UP000078542"/>
    </source>
</evidence>
<feature type="region of interest" description="Disordered" evidence="1">
    <location>
        <begin position="66"/>
        <end position="88"/>
    </location>
</feature>
<organism evidence="2 3">
    <name type="scientific">Cyphomyrmex costatus</name>
    <dbReference type="NCBI Taxonomy" id="456900"/>
    <lineage>
        <taxon>Eukaryota</taxon>
        <taxon>Metazoa</taxon>
        <taxon>Ecdysozoa</taxon>
        <taxon>Arthropoda</taxon>
        <taxon>Hexapoda</taxon>
        <taxon>Insecta</taxon>
        <taxon>Pterygota</taxon>
        <taxon>Neoptera</taxon>
        <taxon>Endopterygota</taxon>
        <taxon>Hymenoptera</taxon>
        <taxon>Apocrita</taxon>
        <taxon>Aculeata</taxon>
        <taxon>Formicoidea</taxon>
        <taxon>Formicidae</taxon>
        <taxon>Myrmicinae</taxon>
        <taxon>Cyphomyrmex</taxon>
    </lineage>
</organism>
<accession>A0A151IDN8</accession>
<sequence length="88" mass="9807">SYYSLSYDKSVDILSLTTYISKLKNLPNELNALDIVIDDNMIVSKILLSLSLSLSLLVKSTRDGVRTSGQVTERDKREGVKAESKVEK</sequence>
<evidence type="ECO:0000256" key="1">
    <source>
        <dbReference type="SAM" id="MobiDB-lite"/>
    </source>
</evidence>
<protein>
    <submittedName>
        <fullName evidence="2">Uncharacterized protein</fullName>
    </submittedName>
</protein>
<keyword evidence="3" id="KW-1185">Reference proteome</keyword>
<proteinExistence type="predicted"/>
<name>A0A151IDN8_9HYME</name>
<evidence type="ECO:0000313" key="2">
    <source>
        <dbReference type="EMBL" id="KYM98801.1"/>
    </source>
</evidence>
<gene>
    <name evidence="2" type="ORF">ALC62_10490</name>
</gene>
<dbReference type="Proteomes" id="UP000078542">
    <property type="component" value="Unassembled WGS sequence"/>
</dbReference>
<dbReference type="EMBL" id="KQ977926">
    <property type="protein sequence ID" value="KYM98801.1"/>
    <property type="molecule type" value="Genomic_DNA"/>
</dbReference>
<feature type="compositionally biased region" description="Basic and acidic residues" evidence="1">
    <location>
        <begin position="72"/>
        <end position="88"/>
    </location>
</feature>
<feature type="non-terminal residue" evidence="2">
    <location>
        <position position="1"/>
    </location>
</feature>